<feature type="binding site" evidence="9">
    <location>
        <begin position="127"/>
        <end position="133"/>
    </location>
    <ligand>
        <name>ATP</name>
        <dbReference type="ChEBI" id="CHEBI:30616"/>
    </ligand>
</feature>
<feature type="binding site" evidence="9">
    <location>
        <position position="77"/>
    </location>
    <ligand>
        <name>substrate</name>
    </ligand>
</feature>
<dbReference type="EMBL" id="CP000478">
    <property type="protein sequence ID" value="ABK18708.1"/>
    <property type="molecule type" value="Genomic_DNA"/>
</dbReference>
<dbReference type="RefSeq" id="WP_011699830.1">
    <property type="nucleotide sequence ID" value="NC_008554.1"/>
</dbReference>
<protein>
    <recommendedName>
        <fullName evidence="9">Phosphopantetheine adenylyltransferase</fullName>
        <ecNumber evidence="9">2.7.7.3</ecNumber>
    </recommendedName>
    <alternativeName>
        <fullName evidence="9">Dephospho-CoA pyrophosphorylase</fullName>
    </alternativeName>
    <alternativeName>
        <fullName evidence="9">Pantetheine-phosphate adenylyltransferase</fullName>
        <shortName evidence="9">PPAT</shortName>
    </alternativeName>
</protein>
<sequence>MKKVAVYPGSFDPITNGHLDLIERGLKIFDSIVIAVAANPGKKPLFTFEERLEMINASIEGHPMQSRIQVGSFNGLLVDYVSSIKANTILRGLRAISDFEYEFQMALMNRKLSTEIETLYLMTGMRWIYISSRIIKEVVMSGGCVTGLVSPAVEKRLAERLKEPNRSL</sequence>
<feature type="binding site" evidence="9">
    <location>
        <position position="10"/>
    </location>
    <ligand>
        <name>substrate</name>
    </ligand>
</feature>
<dbReference type="Gene3D" id="3.40.50.620">
    <property type="entry name" value="HUPs"/>
    <property type="match status" value="1"/>
</dbReference>
<feature type="binding site" evidence="9">
    <location>
        <position position="42"/>
    </location>
    <ligand>
        <name>substrate</name>
    </ligand>
</feature>
<proteinExistence type="inferred from homology"/>
<feature type="binding site" evidence="9">
    <location>
        <begin position="10"/>
        <end position="11"/>
    </location>
    <ligand>
        <name>ATP</name>
        <dbReference type="ChEBI" id="CHEBI:30616"/>
    </ligand>
</feature>
<dbReference type="Pfam" id="PF01467">
    <property type="entry name" value="CTP_transf_like"/>
    <property type="match status" value="1"/>
</dbReference>
<comment type="subunit">
    <text evidence="9">Homohexamer.</text>
</comment>
<dbReference type="eggNOG" id="COG0669">
    <property type="taxonomic scope" value="Bacteria"/>
</dbReference>
<comment type="pathway">
    <text evidence="9">Cofactor biosynthesis; coenzyme A biosynthesis; CoA from (R)-pantothenate: step 4/5.</text>
</comment>
<dbReference type="OrthoDB" id="9806661at2"/>
<dbReference type="HOGENOM" id="CLU_100149_0_1_7"/>
<dbReference type="STRING" id="335543.Sfum_2992"/>
<dbReference type="InterPro" id="IPR001980">
    <property type="entry name" value="PPAT"/>
</dbReference>
<feature type="binding site" evidence="9">
    <location>
        <position position="18"/>
    </location>
    <ligand>
        <name>ATP</name>
        <dbReference type="ChEBI" id="CHEBI:30616"/>
    </ligand>
</feature>
<feature type="site" description="Transition state stabilizer" evidence="9">
    <location>
        <position position="18"/>
    </location>
</feature>
<evidence type="ECO:0000313" key="13">
    <source>
        <dbReference type="Proteomes" id="UP000001784"/>
    </source>
</evidence>
<dbReference type="InterPro" id="IPR004821">
    <property type="entry name" value="Cyt_trans-like"/>
</dbReference>
<dbReference type="PANTHER" id="PTHR21342">
    <property type="entry name" value="PHOSPHOPANTETHEINE ADENYLYLTRANSFERASE"/>
    <property type="match status" value="1"/>
</dbReference>
<evidence type="ECO:0000256" key="5">
    <source>
        <dbReference type="ARBA" id="ARBA00022840"/>
    </source>
</evidence>
<dbReference type="EMBL" id="CP000478">
    <property type="protein sequence ID" value="ABK18666.1"/>
    <property type="molecule type" value="Genomic_DNA"/>
</dbReference>
<evidence type="ECO:0000256" key="7">
    <source>
        <dbReference type="ARBA" id="ARBA00022993"/>
    </source>
</evidence>
<dbReference type="GO" id="GO:0005524">
    <property type="term" value="F:ATP binding"/>
    <property type="evidence" value="ECO:0007669"/>
    <property type="project" value="UniProtKB-KW"/>
</dbReference>
<dbReference type="HAMAP" id="MF_00151">
    <property type="entry name" value="PPAT_bact"/>
    <property type="match status" value="1"/>
</dbReference>
<dbReference type="GO" id="GO:0015937">
    <property type="term" value="P:coenzyme A biosynthetic process"/>
    <property type="evidence" value="ECO:0007669"/>
    <property type="project" value="UniProtKB-UniRule"/>
</dbReference>
<feature type="binding site" evidence="9">
    <location>
        <position position="91"/>
    </location>
    <ligand>
        <name>substrate</name>
    </ligand>
</feature>
<dbReference type="SUPFAM" id="SSF52374">
    <property type="entry name" value="Nucleotidylyl transferase"/>
    <property type="match status" value="1"/>
</dbReference>
<dbReference type="NCBIfam" id="TIGR01510">
    <property type="entry name" value="coaD_prev_kdtB"/>
    <property type="match status" value="1"/>
</dbReference>
<comment type="function">
    <text evidence="9">Reversibly transfers an adenylyl group from ATP to 4'-phosphopantetheine, yielding dephospho-CoA (dPCoA) and pyrophosphate.</text>
</comment>
<dbReference type="InParanoid" id="A0LML4"/>
<dbReference type="CDD" id="cd02163">
    <property type="entry name" value="PPAT"/>
    <property type="match status" value="1"/>
</dbReference>
<keyword evidence="5 9" id="KW-0067">ATP-binding</keyword>
<evidence type="ECO:0000256" key="9">
    <source>
        <dbReference type="HAMAP-Rule" id="MF_00151"/>
    </source>
</evidence>
<evidence type="ECO:0000313" key="12">
    <source>
        <dbReference type="EMBL" id="ABK18708.1"/>
    </source>
</evidence>
<keyword evidence="1 9" id="KW-0963">Cytoplasm</keyword>
<dbReference type="UniPathway" id="UPA00241">
    <property type="reaction ID" value="UER00355"/>
</dbReference>
<evidence type="ECO:0000256" key="8">
    <source>
        <dbReference type="ARBA" id="ARBA00029346"/>
    </source>
</evidence>
<dbReference type="InterPro" id="IPR014729">
    <property type="entry name" value="Rossmann-like_a/b/a_fold"/>
</dbReference>
<dbReference type="GO" id="GO:0004595">
    <property type="term" value="F:pantetheine-phosphate adenylyltransferase activity"/>
    <property type="evidence" value="ECO:0007669"/>
    <property type="project" value="UniProtKB-UniRule"/>
</dbReference>
<evidence type="ECO:0000259" key="10">
    <source>
        <dbReference type="Pfam" id="PF01467"/>
    </source>
</evidence>
<dbReference type="KEGG" id="sfu:Sfum_3034"/>
<keyword evidence="3 9" id="KW-0548">Nucleotidyltransferase</keyword>
<keyword evidence="2 9" id="KW-0808">Transferase</keyword>
<gene>
    <name evidence="9" type="primary">coaD</name>
    <name evidence="11" type="ordered locus">Sfum_2992</name>
    <name evidence="12" type="ordered locus">Sfum_3034</name>
</gene>
<evidence type="ECO:0000313" key="11">
    <source>
        <dbReference type="EMBL" id="ABK18666.1"/>
    </source>
</evidence>
<organism evidence="11 13">
    <name type="scientific">Syntrophobacter fumaroxidans (strain DSM 10017 / MPOB)</name>
    <dbReference type="NCBI Taxonomy" id="335543"/>
    <lineage>
        <taxon>Bacteria</taxon>
        <taxon>Pseudomonadati</taxon>
        <taxon>Thermodesulfobacteriota</taxon>
        <taxon>Syntrophobacteria</taxon>
        <taxon>Syntrophobacterales</taxon>
        <taxon>Syntrophobacteraceae</taxon>
        <taxon>Syntrophobacter</taxon>
    </lineage>
</organism>
<comment type="catalytic activity">
    <reaction evidence="8 9">
        <text>(R)-4'-phosphopantetheine + ATP + H(+) = 3'-dephospho-CoA + diphosphate</text>
        <dbReference type="Rhea" id="RHEA:19801"/>
        <dbReference type="ChEBI" id="CHEBI:15378"/>
        <dbReference type="ChEBI" id="CHEBI:30616"/>
        <dbReference type="ChEBI" id="CHEBI:33019"/>
        <dbReference type="ChEBI" id="CHEBI:57328"/>
        <dbReference type="ChEBI" id="CHEBI:61723"/>
        <dbReference type="EC" id="2.7.7.3"/>
    </reaction>
</comment>
<reference evidence="11 13" key="1">
    <citation type="submission" date="2006-10" db="EMBL/GenBank/DDBJ databases">
        <title>Complete sequence of Syntrophobacter fumaroxidans MPOB.</title>
        <authorList>
            <consortium name="US DOE Joint Genome Institute"/>
            <person name="Copeland A."/>
            <person name="Lucas S."/>
            <person name="Lapidus A."/>
            <person name="Barry K."/>
            <person name="Detter J.C."/>
            <person name="Glavina del Rio T."/>
            <person name="Hammon N."/>
            <person name="Israni S."/>
            <person name="Pitluck S."/>
            <person name="Goltsman E.G."/>
            <person name="Martinez M."/>
            <person name="Schmutz J."/>
            <person name="Larimer F."/>
            <person name="Land M."/>
            <person name="Hauser L."/>
            <person name="Kyrpides N."/>
            <person name="Kim E."/>
            <person name="Boone D.R."/>
            <person name="Brockman F."/>
            <person name="Culley D."/>
            <person name="Ferry J."/>
            <person name="Gunsalus R."/>
            <person name="McInerney M.J."/>
            <person name="Morrison M."/>
            <person name="Plugge C."/>
            <person name="Rohlin L."/>
            <person name="Scholten J."/>
            <person name="Sieber J."/>
            <person name="Stams A.J.M."/>
            <person name="Worm P."/>
            <person name="Henstra A.M."/>
            <person name="Richardson P."/>
        </authorList>
    </citation>
    <scope>NUCLEOTIDE SEQUENCE [LARGE SCALE GENOMIC DNA]</scope>
    <source>
        <strain evidence="13">DSM 10017 / MPOB</strain>
        <strain evidence="11">MPOB</strain>
    </source>
</reference>
<evidence type="ECO:0000256" key="4">
    <source>
        <dbReference type="ARBA" id="ARBA00022741"/>
    </source>
</evidence>
<dbReference type="PRINTS" id="PR01020">
    <property type="entry name" value="LPSBIOSNTHSS"/>
</dbReference>
<keyword evidence="13" id="KW-1185">Reference proteome</keyword>
<dbReference type="EC" id="2.7.7.3" evidence="9"/>
<keyword evidence="7 9" id="KW-0173">Coenzyme A biosynthesis</keyword>
<comment type="cofactor">
    <cofactor evidence="9">
        <name>Mg(2+)</name>
        <dbReference type="ChEBI" id="CHEBI:18420"/>
    </cofactor>
</comment>
<dbReference type="Proteomes" id="UP000001784">
    <property type="component" value="Chromosome"/>
</dbReference>
<feature type="binding site" evidence="9">
    <location>
        <begin position="92"/>
        <end position="94"/>
    </location>
    <ligand>
        <name>ATP</name>
        <dbReference type="ChEBI" id="CHEBI:30616"/>
    </ligand>
</feature>
<dbReference type="AlphaFoldDB" id="A0LML4"/>
<evidence type="ECO:0000256" key="6">
    <source>
        <dbReference type="ARBA" id="ARBA00022842"/>
    </source>
</evidence>
<dbReference type="PANTHER" id="PTHR21342:SF1">
    <property type="entry name" value="PHOSPHOPANTETHEINE ADENYLYLTRANSFERASE"/>
    <property type="match status" value="1"/>
</dbReference>
<feature type="binding site" evidence="9">
    <location>
        <position position="102"/>
    </location>
    <ligand>
        <name>ATP</name>
        <dbReference type="ChEBI" id="CHEBI:30616"/>
    </ligand>
</feature>
<dbReference type="FunCoup" id="A0LML4">
    <property type="interactions" value="450"/>
</dbReference>
<comment type="similarity">
    <text evidence="9">Belongs to the bacterial CoaD family.</text>
</comment>
<evidence type="ECO:0000256" key="2">
    <source>
        <dbReference type="ARBA" id="ARBA00022679"/>
    </source>
</evidence>
<comment type="subcellular location">
    <subcellularLocation>
        <location evidence="9">Cytoplasm</location>
    </subcellularLocation>
</comment>
<dbReference type="GO" id="GO:0005737">
    <property type="term" value="C:cytoplasm"/>
    <property type="evidence" value="ECO:0007669"/>
    <property type="project" value="UniProtKB-SubCell"/>
</dbReference>
<dbReference type="KEGG" id="sfu:Sfum_2992"/>
<feature type="domain" description="Cytidyltransferase-like" evidence="10">
    <location>
        <begin position="6"/>
        <end position="137"/>
    </location>
</feature>
<evidence type="ECO:0000256" key="1">
    <source>
        <dbReference type="ARBA" id="ARBA00022490"/>
    </source>
</evidence>
<keyword evidence="4 9" id="KW-0547">Nucleotide-binding</keyword>
<keyword evidence="6 9" id="KW-0460">Magnesium</keyword>
<evidence type="ECO:0000256" key="3">
    <source>
        <dbReference type="ARBA" id="ARBA00022695"/>
    </source>
</evidence>
<dbReference type="NCBIfam" id="TIGR00125">
    <property type="entry name" value="cyt_tran_rel"/>
    <property type="match status" value="1"/>
</dbReference>
<name>A0LML4_SYNFM</name>
<accession>A0LML4</accession>